<gene>
    <name evidence="2" type="ORF">Tci_168110</name>
</gene>
<reference evidence="2" key="1">
    <citation type="journal article" date="2019" name="Sci. Rep.">
        <title>Draft genome of Tanacetum cinerariifolium, the natural source of mosquito coil.</title>
        <authorList>
            <person name="Yamashiro T."/>
            <person name="Shiraishi A."/>
            <person name="Satake H."/>
            <person name="Nakayama K."/>
        </authorList>
    </citation>
    <scope>NUCLEOTIDE SEQUENCE</scope>
</reference>
<feature type="region of interest" description="Disordered" evidence="1">
    <location>
        <begin position="34"/>
        <end position="53"/>
    </location>
</feature>
<dbReference type="EMBL" id="BKCJ010040167">
    <property type="protein sequence ID" value="GEV96133.1"/>
    <property type="molecule type" value="Genomic_DNA"/>
</dbReference>
<organism evidence="2">
    <name type="scientific">Tanacetum cinerariifolium</name>
    <name type="common">Dalmatian daisy</name>
    <name type="synonym">Chrysanthemum cinerariifolium</name>
    <dbReference type="NCBI Taxonomy" id="118510"/>
    <lineage>
        <taxon>Eukaryota</taxon>
        <taxon>Viridiplantae</taxon>
        <taxon>Streptophyta</taxon>
        <taxon>Embryophyta</taxon>
        <taxon>Tracheophyta</taxon>
        <taxon>Spermatophyta</taxon>
        <taxon>Magnoliopsida</taxon>
        <taxon>eudicotyledons</taxon>
        <taxon>Gunneridae</taxon>
        <taxon>Pentapetalae</taxon>
        <taxon>asterids</taxon>
        <taxon>campanulids</taxon>
        <taxon>Asterales</taxon>
        <taxon>Asteraceae</taxon>
        <taxon>Asteroideae</taxon>
        <taxon>Anthemideae</taxon>
        <taxon>Anthemidinae</taxon>
        <taxon>Tanacetum</taxon>
    </lineage>
</organism>
<proteinExistence type="predicted"/>
<comment type="caution">
    <text evidence="2">The sequence shown here is derived from an EMBL/GenBank/DDBJ whole genome shotgun (WGS) entry which is preliminary data.</text>
</comment>
<sequence length="133" mass="15278">MLQFEYLLNQDPSTKFNIEIIDLILEKFIDEPALNYSPPQGDDDDDDDDLFDFKSDNDEWKKLLHGESYKDIDSKKDKNKDFKMKLLINEDNIVESNDLLPQLLDGDSNLPKESAESSEIANLSSSTFGKIQI</sequence>
<feature type="compositionally biased region" description="Acidic residues" evidence="1">
    <location>
        <begin position="41"/>
        <end position="50"/>
    </location>
</feature>
<accession>A0A699GRT2</accession>
<dbReference type="AlphaFoldDB" id="A0A699GRT2"/>
<evidence type="ECO:0000256" key="1">
    <source>
        <dbReference type="SAM" id="MobiDB-lite"/>
    </source>
</evidence>
<evidence type="ECO:0000313" key="2">
    <source>
        <dbReference type="EMBL" id="GEV96133.1"/>
    </source>
</evidence>
<name>A0A699GRT2_TANCI</name>
<protein>
    <submittedName>
        <fullName evidence="2">Uncharacterized protein</fullName>
    </submittedName>
</protein>